<protein>
    <submittedName>
        <fullName evidence="1">Uncharacterized protein</fullName>
    </submittedName>
</protein>
<name>S0FM74_RUMCE</name>
<evidence type="ECO:0000313" key="2">
    <source>
        <dbReference type="Proteomes" id="UP000014155"/>
    </source>
</evidence>
<dbReference type="RefSeq" id="WP_004629843.1">
    <property type="nucleotide sequence ID" value="NZ_AORV01000065.1"/>
</dbReference>
<gene>
    <name evidence="1" type="ORF">CTER_4861</name>
</gene>
<dbReference type="AlphaFoldDB" id="S0FM74"/>
<dbReference type="Proteomes" id="UP000014155">
    <property type="component" value="Unassembled WGS sequence"/>
</dbReference>
<evidence type="ECO:0000313" key="1">
    <source>
        <dbReference type="EMBL" id="EMS69583.1"/>
    </source>
</evidence>
<accession>S0FM74</accession>
<dbReference type="STRING" id="1195236.CTER_4861"/>
<organism evidence="1 2">
    <name type="scientific">Ruminiclostridium cellobioparum subsp. termitidis CT1112</name>
    <dbReference type="NCBI Taxonomy" id="1195236"/>
    <lineage>
        <taxon>Bacteria</taxon>
        <taxon>Bacillati</taxon>
        <taxon>Bacillota</taxon>
        <taxon>Clostridia</taxon>
        <taxon>Eubacteriales</taxon>
        <taxon>Oscillospiraceae</taxon>
        <taxon>Ruminiclostridium</taxon>
    </lineage>
</organism>
<reference evidence="1 2" key="1">
    <citation type="journal article" date="2013" name="Genome Announc.">
        <title>Draft Genome Sequence of the Cellulolytic, Mesophilic, Anaerobic Bacterium Clostridium termitidis Strain CT1112 (DSM 5398).</title>
        <authorList>
            <person name="Lal S."/>
            <person name="Ramachandran U."/>
            <person name="Zhang X."/>
            <person name="Munir R."/>
            <person name="Sparling R."/>
            <person name="Levin D.B."/>
        </authorList>
    </citation>
    <scope>NUCLEOTIDE SEQUENCE [LARGE SCALE GENOMIC DNA]</scope>
    <source>
        <strain evidence="1 2">CT1112</strain>
    </source>
</reference>
<dbReference type="EMBL" id="AORV01000065">
    <property type="protein sequence ID" value="EMS69583.1"/>
    <property type="molecule type" value="Genomic_DNA"/>
</dbReference>
<sequence>MEIATGYFISRAPAIEAARYLSRQGFKIEVLGHQNQEDFRERQVANDHEDGLEVPYFGFMGGVTGAASGINGFMLAGTGPLIQARPIVSLVNGSIGSDFKEIMVNWGVPGDIEHEIKAVIDSGSSVVMVECESGDKDTVRETLKKQGAQNIHI</sequence>
<dbReference type="PATRIC" id="fig|1195236.3.peg.5048"/>
<comment type="caution">
    <text evidence="1">The sequence shown here is derived from an EMBL/GenBank/DDBJ whole genome shotgun (WGS) entry which is preliminary data.</text>
</comment>
<keyword evidence="2" id="KW-1185">Reference proteome</keyword>
<proteinExistence type="predicted"/>